<dbReference type="AlphaFoldDB" id="A0AAN8PW58"/>
<proteinExistence type="predicted"/>
<comment type="caution">
    <text evidence="1">The sequence shown here is derived from an EMBL/GenBank/DDBJ whole genome shotgun (WGS) entry which is preliminary data.</text>
</comment>
<dbReference type="Proteomes" id="UP001372834">
    <property type="component" value="Unassembled WGS sequence"/>
</dbReference>
<gene>
    <name evidence="1" type="ORF">RUM43_006734</name>
</gene>
<sequence>MSRYKHTDLEDDVSFMGSVQFNEGISSTATHIRYHTVERVTGTGTDKRLMTSSGVSGAFIMEKIPTLNYLCKMCHFLIG</sequence>
<dbReference type="EMBL" id="JAWJWE010000003">
    <property type="protein sequence ID" value="KAK6638467.1"/>
    <property type="molecule type" value="Genomic_DNA"/>
</dbReference>
<evidence type="ECO:0000313" key="2">
    <source>
        <dbReference type="Proteomes" id="UP001372834"/>
    </source>
</evidence>
<name>A0AAN8PW58_POLSC</name>
<accession>A0AAN8PW58</accession>
<organism evidence="1 2">
    <name type="scientific">Polyplax serrata</name>
    <name type="common">Common mouse louse</name>
    <dbReference type="NCBI Taxonomy" id="468196"/>
    <lineage>
        <taxon>Eukaryota</taxon>
        <taxon>Metazoa</taxon>
        <taxon>Ecdysozoa</taxon>
        <taxon>Arthropoda</taxon>
        <taxon>Hexapoda</taxon>
        <taxon>Insecta</taxon>
        <taxon>Pterygota</taxon>
        <taxon>Neoptera</taxon>
        <taxon>Paraneoptera</taxon>
        <taxon>Psocodea</taxon>
        <taxon>Troctomorpha</taxon>
        <taxon>Phthiraptera</taxon>
        <taxon>Anoplura</taxon>
        <taxon>Polyplacidae</taxon>
        <taxon>Polyplax</taxon>
    </lineage>
</organism>
<protein>
    <submittedName>
        <fullName evidence="1">Uncharacterized protein</fullName>
    </submittedName>
</protein>
<evidence type="ECO:0000313" key="1">
    <source>
        <dbReference type="EMBL" id="KAK6638467.1"/>
    </source>
</evidence>
<reference evidence="1 2" key="1">
    <citation type="submission" date="2023-10" db="EMBL/GenBank/DDBJ databases">
        <title>Genomes of two closely related lineages of the louse Polyplax serrata with different host specificities.</title>
        <authorList>
            <person name="Martinu J."/>
            <person name="Tarabai H."/>
            <person name="Stefka J."/>
            <person name="Hypsa V."/>
        </authorList>
    </citation>
    <scope>NUCLEOTIDE SEQUENCE [LARGE SCALE GENOMIC DNA]</scope>
    <source>
        <strain evidence="1">HR10_N</strain>
    </source>
</reference>